<accession>A0A8J6JMX1</accession>
<keyword evidence="1" id="KW-0812">Transmembrane</keyword>
<evidence type="ECO:0000313" key="3">
    <source>
        <dbReference type="Proteomes" id="UP000607645"/>
    </source>
</evidence>
<keyword evidence="3" id="KW-1185">Reference proteome</keyword>
<name>A0A8J6JMX1_9FIRM</name>
<reference evidence="2" key="1">
    <citation type="submission" date="2020-08" db="EMBL/GenBank/DDBJ databases">
        <title>Genome public.</title>
        <authorList>
            <person name="Liu C."/>
            <person name="Sun Q."/>
        </authorList>
    </citation>
    <scope>NUCLEOTIDE SEQUENCE</scope>
    <source>
        <strain evidence="2">NSJ-52</strain>
    </source>
</reference>
<keyword evidence="1" id="KW-0472">Membrane</keyword>
<proteinExistence type="predicted"/>
<evidence type="ECO:0000313" key="2">
    <source>
        <dbReference type="EMBL" id="MBC5737864.1"/>
    </source>
</evidence>
<dbReference type="AlphaFoldDB" id="A0A8J6JMX1"/>
<protein>
    <submittedName>
        <fullName evidence="2">Uncharacterized protein</fullName>
    </submittedName>
</protein>
<evidence type="ECO:0000256" key="1">
    <source>
        <dbReference type="SAM" id="Phobius"/>
    </source>
</evidence>
<gene>
    <name evidence="2" type="ORF">H8S62_12685</name>
</gene>
<organism evidence="2 3">
    <name type="scientific">Lawsonibacter faecis</name>
    <dbReference type="NCBI Taxonomy" id="2763052"/>
    <lineage>
        <taxon>Bacteria</taxon>
        <taxon>Bacillati</taxon>
        <taxon>Bacillota</taxon>
        <taxon>Clostridia</taxon>
        <taxon>Eubacteriales</taxon>
        <taxon>Oscillospiraceae</taxon>
        <taxon>Lawsonibacter</taxon>
    </lineage>
</organism>
<dbReference type="EMBL" id="JACOPQ010000010">
    <property type="protein sequence ID" value="MBC5737864.1"/>
    <property type="molecule type" value="Genomic_DNA"/>
</dbReference>
<sequence length="76" mass="8083">MNKIKNMDPFGLRLAAAILIGIQAVLTIASVTTGGFAQMLARAASEPGVIVDFFFFFFIGLIGVGALIASFFVKKK</sequence>
<dbReference type="RefSeq" id="WP_155151190.1">
    <property type="nucleotide sequence ID" value="NZ_JACOPQ010000010.1"/>
</dbReference>
<dbReference type="Proteomes" id="UP000607645">
    <property type="component" value="Unassembled WGS sequence"/>
</dbReference>
<comment type="caution">
    <text evidence="2">The sequence shown here is derived from an EMBL/GenBank/DDBJ whole genome shotgun (WGS) entry which is preliminary data.</text>
</comment>
<keyword evidence="1" id="KW-1133">Transmembrane helix</keyword>
<feature type="transmembrane region" description="Helical" evidence="1">
    <location>
        <begin position="53"/>
        <end position="73"/>
    </location>
</feature>